<protein>
    <submittedName>
        <fullName evidence="1">Uncharacterized protein</fullName>
    </submittedName>
</protein>
<dbReference type="RefSeq" id="WP_202835853.1">
    <property type="nucleotide sequence ID" value="NZ_JAETWB010000077.1"/>
</dbReference>
<evidence type="ECO:0000313" key="2">
    <source>
        <dbReference type="Proteomes" id="UP000660885"/>
    </source>
</evidence>
<dbReference type="EMBL" id="JAETWB010000077">
    <property type="protein sequence ID" value="MBL6082519.1"/>
    <property type="molecule type" value="Genomic_DNA"/>
</dbReference>
<comment type="caution">
    <text evidence="1">The sequence shown here is derived from an EMBL/GenBank/DDBJ whole genome shotgun (WGS) entry which is preliminary data.</text>
</comment>
<dbReference type="Proteomes" id="UP000660885">
    <property type="component" value="Unassembled WGS sequence"/>
</dbReference>
<keyword evidence="2" id="KW-1185">Reference proteome</keyword>
<gene>
    <name evidence="1" type="ORF">JMJ56_31630</name>
</gene>
<name>A0ABS1UCU6_9PROT</name>
<proteinExistence type="predicted"/>
<organism evidence="1 2">
    <name type="scientific">Belnapia arida</name>
    <dbReference type="NCBI Taxonomy" id="2804533"/>
    <lineage>
        <taxon>Bacteria</taxon>
        <taxon>Pseudomonadati</taxon>
        <taxon>Pseudomonadota</taxon>
        <taxon>Alphaproteobacteria</taxon>
        <taxon>Acetobacterales</taxon>
        <taxon>Roseomonadaceae</taxon>
        <taxon>Belnapia</taxon>
    </lineage>
</organism>
<accession>A0ABS1UCU6</accession>
<evidence type="ECO:0000313" key="1">
    <source>
        <dbReference type="EMBL" id="MBL6082519.1"/>
    </source>
</evidence>
<sequence length="49" mass="5487">MAETLLQPGWREAMRWIDGIDLHIVEAALAAVEQEIGKTLQTARKPEVT</sequence>
<reference evidence="1 2" key="1">
    <citation type="submission" date="2021-01" db="EMBL/GenBank/DDBJ databases">
        <title>Belnapia mucosa sp. nov. and Belnapia arida sp. nov., isolated from the Tabernas Desert (Almeria, Spain).</title>
        <authorList>
            <person name="Molina-Menor E."/>
            <person name="Vidal-Verdu A."/>
            <person name="Calonge A."/>
            <person name="Satari L."/>
            <person name="Pereto J."/>
            <person name="Porcar M."/>
        </authorList>
    </citation>
    <scope>NUCLEOTIDE SEQUENCE [LARGE SCALE GENOMIC DNA]</scope>
    <source>
        <strain evidence="1 2">T18</strain>
    </source>
</reference>